<keyword evidence="6" id="KW-0238">DNA-binding</keyword>
<dbReference type="InterPro" id="IPR036590">
    <property type="entry name" value="SRAP-like"/>
</dbReference>
<dbReference type="RefSeq" id="WP_377816014.1">
    <property type="nucleotide sequence ID" value="NZ_JBHRSJ010000034.1"/>
</dbReference>
<evidence type="ECO:0000256" key="3">
    <source>
        <dbReference type="ARBA" id="ARBA00022763"/>
    </source>
</evidence>
<evidence type="ECO:0000256" key="1">
    <source>
        <dbReference type="ARBA" id="ARBA00008136"/>
    </source>
</evidence>
<evidence type="ECO:0000256" key="7">
    <source>
        <dbReference type="ARBA" id="ARBA00023239"/>
    </source>
</evidence>
<keyword evidence="5" id="KW-0190">Covalent protein-DNA linkage</keyword>
<protein>
    <recommendedName>
        <fullName evidence="8">Abasic site processing protein</fullName>
        <ecNumber evidence="8">3.4.-.-</ecNumber>
    </recommendedName>
</protein>
<keyword evidence="10" id="KW-1185">Reference proteome</keyword>
<dbReference type="Pfam" id="PF02586">
    <property type="entry name" value="SRAP"/>
    <property type="match status" value="1"/>
</dbReference>
<keyword evidence="2 8" id="KW-0645">Protease</keyword>
<dbReference type="InterPro" id="IPR003738">
    <property type="entry name" value="SRAP"/>
</dbReference>
<dbReference type="PANTHER" id="PTHR13604">
    <property type="entry name" value="DC12-RELATED"/>
    <property type="match status" value="1"/>
</dbReference>
<dbReference type="EC" id="3.4.-.-" evidence="8"/>
<keyword evidence="7" id="KW-0456">Lyase</keyword>
<comment type="similarity">
    <text evidence="1 8">Belongs to the SOS response-associated peptidase family.</text>
</comment>
<comment type="caution">
    <text evidence="9">The sequence shown here is derived from an EMBL/GenBank/DDBJ whole genome shotgun (WGS) entry which is preliminary data.</text>
</comment>
<evidence type="ECO:0000256" key="4">
    <source>
        <dbReference type="ARBA" id="ARBA00022801"/>
    </source>
</evidence>
<keyword evidence="3" id="KW-0227">DNA damage</keyword>
<accession>A0ABV7AZW1</accession>
<evidence type="ECO:0000313" key="9">
    <source>
        <dbReference type="EMBL" id="MFC2974052.1"/>
    </source>
</evidence>
<proteinExistence type="inferred from homology"/>
<dbReference type="Gene3D" id="3.90.1680.10">
    <property type="entry name" value="SOS response associated peptidase-like"/>
    <property type="match status" value="1"/>
</dbReference>
<evidence type="ECO:0000256" key="2">
    <source>
        <dbReference type="ARBA" id="ARBA00022670"/>
    </source>
</evidence>
<dbReference type="SUPFAM" id="SSF143081">
    <property type="entry name" value="BB1717-like"/>
    <property type="match status" value="1"/>
</dbReference>
<dbReference type="EMBL" id="JBHRSJ010000034">
    <property type="protein sequence ID" value="MFC2974052.1"/>
    <property type="molecule type" value="Genomic_DNA"/>
</dbReference>
<keyword evidence="4 8" id="KW-0378">Hydrolase</keyword>
<evidence type="ECO:0000313" key="10">
    <source>
        <dbReference type="Proteomes" id="UP001595457"/>
    </source>
</evidence>
<organism evidence="9 10">
    <name type="scientific">Azotobacter bryophylli</name>
    <dbReference type="NCBI Taxonomy" id="1986537"/>
    <lineage>
        <taxon>Bacteria</taxon>
        <taxon>Pseudomonadati</taxon>
        <taxon>Pseudomonadota</taxon>
        <taxon>Gammaproteobacteria</taxon>
        <taxon>Pseudomonadales</taxon>
        <taxon>Pseudomonadaceae</taxon>
        <taxon>Azotobacter</taxon>
    </lineage>
</organism>
<evidence type="ECO:0000256" key="8">
    <source>
        <dbReference type="RuleBase" id="RU364100"/>
    </source>
</evidence>
<gene>
    <name evidence="9" type="ORF">ACFOJE_17760</name>
</gene>
<evidence type="ECO:0000256" key="6">
    <source>
        <dbReference type="ARBA" id="ARBA00023125"/>
    </source>
</evidence>
<dbReference type="PANTHER" id="PTHR13604:SF0">
    <property type="entry name" value="ABASIC SITE PROCESSING PROTEIN HMCES"/>
    <property type="match status" value="1"/>
</dbReference>
<dbReference type="Proteomes" id="UP001595457">
    <property type="component" value="Unassembled WGS sequence"/>
</dbReference>
<reference evidence="10" key="1">
    <citation type="journal article" date="2019" name="Int. J. Syst. Evol. Microbiol.">
        <title>The Global Catalogue of Microorganisms (GCM) 10K type strain sequencing project: providing services to taxonomists for standard genome sequencing and annotation.</title>
        <authorList>
            <consortium name="The Broad Institute Genomics Platform"/>
            <consortium name="The Broad Institute Genome Sequencing Center for Infectious Disease"/>
            <person name="Wu L."/>
            <person name="Ma J."/>
        </authorList>
    </citation>
    <scope>NUCLEOTIDE SEQUENCE [LARGE SCALE GENOMIC DNA]</scope>
    <source>
        <strain evidence="10">KCTC 62195</strain>
    </source>
</reference>
<sequence length="234" mass="26201">MCGRLSQHRTAVEYLKALGCEVPLADALDSTPIGRYNVAPGTRVPILYRQPDGLHLQPVTWGYAPFWAQGKRPPAINARMETAASSRFFRGIWTSGRALVAADGWYEWKKDAKNPKRKQPYFIRLKSGEPMFFAAMARRPEGESAEPGNDGFVIITAATDTGLLDIHDRRPLVLPPDVAREWLDPDLPSERAEELLRYHGQPTEAFEWFPVNRAVGNVRNEGPDLIVPVSDPLL</sequence>
<evidence type="ECO:0000256" key="5">
    <source>
        <dbReference type="ARBA" id="ARBA00023124"/>
    </source>
</evidence>
<name>A0ABV7AZW1_9GAMM</name>